<dbReference type="OrthoDB" id="2506647at2759"/>
<dbReference type="STRING" id="101127.A0A1X2G7Y6"/>
<dbReference type="Proteomes" id="UP000242146">
    <property type="component" value="Unassembled WGS sequence"/>
</dbReference>
<gene>
    <name evidence="1" type="ORF">DM01DRAFT_1410184</name>
</gene>
<dbReference type="PANTHER" id="PTHR11362:SF82">
    <property type="entry name" value="PHOSPHATIDYLETHANOLAMINE-BINDING PROTEIN 4"/>
    <property type="match status" value="1"/>
</dbReference>
<dbReference type="InterPro" id="IPR036610">
    <property type="entry name" value="PEBP-like_sf"/>
</dbReference>
<dbReference type="AlphaFoldDB" id="A0A1X2G7Y6"/>
<reference evidence="1 2" key="1">
    <citation type="submission" date="2016-07" db="EMBL/GenBank/DDBJ databases">
        <title>Pervasive Adenine N6-methylation of Active Genes in Fungi.</title>
        <authorList>
            <consortium name="DOE Joint Genome Institute"/>
            <person name="Mondo S.J."/>
            <person name="Dannebaum R.O."/>
            <person name="Kuo R.C."/>
            <person name="Labutti K."/>
            <person name="Haridas S."/>
            <person name="Kuo A."/>
            <person name="Salamov A."/>
            <person name="Ahrendt S.R."/>
            <person name="Lipzen A."/>
            <person name="Sullivan W."/>
            <person name="Andreopoulos W.B."/>
            <person name="Clum A."/>
            <person name="Lindquist E."/>
            <person name="Daum C."/>
            <person name="Ramamoorthy G.K."/>
            <person name="Gryganskyi A."/>
            <person name="Culley D."/>
            <person name="Magnuson J.K."/>
            <person name="James T.Y."/>
            <person name="O'Malley M.A."/>
            <person name="Stajich J.E."/>
            <person name="Spatafora J.W."/>
            <person name="Visel A."/>
            <person name="Grigoriev I.V."/>
        </authorList>
    </citation>
    <scope>NUCLEOTIDE SEQUENCE [LARGE SCALE GENOMIC DNA]</scope>
    <source>
        <strain evidence="1 2">NRRL 3301</strain>
    </source>
</reference>
<evidence type="ECO:0000313" key="1">
    <source>
        <dbReference type="EMBL" id="ORX47420.1"/>
    </source>
</evidence>
<evidence type="ECO:0000313" key="2">
    <source>
        <dbReference type="Proteomes" id="UP000242146"/>
    </source>
</evidence>
<dbReference type="SUPFAM" id="SSF49777">
    <property type="entry name" value="PEBP-like"/>
    <property type="match status" value="1"/>
</dbReference>
<organism evidence="1 2">
    <name type="scientific">Hesseltinella vesiculosa</name>
    <dbReference type="NCBI Taxonomy" id="101127"/>
    <lineage>
        <taxon>Eukaryota</taxon>
        <taxon>Fungi</taxon>
        <taxon>Fungi incertae sedis</taxon>
        <taxon>Mucoromycota</taxon>
        <taxon>Mucoromycotina</taxon>
        <taxon>Mucoromycetes</taxon>
        <taxon>Mucorales</taxon>
        <taxon>Cunninghamellaceae</taxon>
        <taxon>Hesseltinella</taxon>
    </lineage>
</organism>
<name>A0A1X2G7Y6_9FUNG</name>
<accession>A0A1X2G7Y6</accession>
<dbReference type="EMBL" id="MCGT01000033">
    <property type="protein sequence ID" value="ORX47420.1"/>
    <property type="molecule type" value="Genomic_DNA"/>
</dbReference>
<comment type="caution">
    <text evidence="1">The sequence shown here is derived from an EMBL/GenBank/DDBJ whole genome shotgun (WGS) entry which is preliminary data.</text>
</comment>
<sequence>MLVMMDTAMSHALQTSGVIPDVVSPQFKNQGILTVNYGEEQVAIGNHLSVEQTAEAPKVMYVSGEESTHDYYTLMLVDPDAPSRADPKNGPWRHWVVTNIPEGQPDQVNASANQLTTYIGPSPPAGSGDHRYVFLWYKQLQGIQTFAPLSQSVHDRRSFNYSRYAQEQQLELLAVNFFFACKE</sequence>
<dbReference type="InterPro" id="IPR008914">
    <property type="entry name" value="PEBP"/>
</dbReference>
<dbReference type="Gene3D" id="3.90.280.10">
    <property type="entry name" value="PEBP-like"/>
    <property type="match status" value="1"/>
</dbReference>
<proteinExistence type="predicted"/>
<dbReference type="PANTHER" id="PTHR11362">
    <property type="entry name" value="PHOSPHATIDYLETHANOLAMINE-BINDING PROTEIN"/>
    <property type="match status" value="1"/>
</dbReference>
<protein>
    <submittedName>
        <fullName evidence="1">PEBP-like protein</fullName>
    </submittedName>
</protein>
<dbReference type="Pfam" id="PF01161">
    <property type="entry name" value="PBP"/>
    <property type="match status" value="1"/>
</dbReference>
<dbReference type="CDD" id="cd00866">
    <property type="entry name" value="PEBP_euk"/>
    <property type="match status" value="1"/>
</dbReference>
<keyword evidence="2" id="KW-1185">Reference proteome</keyword>
<dbReference type="InterPro" id="IPR035810">
    <property type="entry name" value="PEBP_euk"/>
</dbReference>